<sequence>MSLILHTGLNFASAQGFVQSPPPDMNTLREIGAGLLRVVAAAAGTTPILGQVARSVVRLAEVVESMRANRAKFKAIARDVAMVAGSLSSFKLGLPSEETPDTAGYAQALFAFNEVLEEIYTFAVQCINCRWWKRFVRHKSDKEAIQSFRERLDFTARWFQSAQGHAIYMLALSTHERVKKLEPDPTER</sequence>
<gene>
    <name evidence="1" type="ORF">BDN72DRAFT_960012</name>
</gene>
<name>A0ACD3ATD7_9AGAR</name>
<proteinExistence type="predicted"/>
<evidence type="ECO:0000313" key="2">
    <source>
        <dbReference type="Proteomes" id="UP000308600"/>
    </source>
</evidence>
<accession>A0ACD3ATD7</accession>
<dbReference type="EMBL" id="ML208344">
    <property type="protein sequence ID" value="TFK68780.1"/>
    <property type="molecule type" value="Genomic_DNA"/>
</dbReference>
<keyword evidence="2" id="KW-1185">Reference proteome</keyword>
<reference evidence="1 2" key="1">
    <citation type="journal article" date="2019" name="Nat. Ecol. Evol.">
        <title>Megaphylogeny resolves global patterns of mushroom evolution.</title>
        <authorList>
            <person name="Varga T."/>
            <person name="Krizsan K."/>
            <person name="Foldi C."/>
            <person name="Dima B."/>
            <person name="Sanchez-Garcia M."/>
            <person name="Sanchez-Ramirez S."/>
            <person name="Szollosi G.J."/>
            <person name="Szarkandi J.G."/>
            <person name="Papp V."/>
            <person name="Albert L."/>
            <person name="Andreopoulos W."/>
            <person name="Angelini C."/>
            <person name="Antonin V."/>
            <person name="Barry K.W."/>
            <person name="Bougher N.L."/>
            <person name="Buchanan P."/>
            <person name="Buyck B."/>
            <person name="Bense V."/>
            <person name="Catcheside P."/>
            <person name="Chovatia M."/>
            <person name="Cooper J."/>
            <person name="Damon W."/>
            <person name="Desjardin D."/>
            <person name="Finy P."/>
            <person name="Geml J."/>
            <person name="Haridas S."/>
            <person name="Hughes K."/>
            <person name="Justo A."/>
            <person name="Karasinski D."/>
            <person name="Kautmanova I."/>
            <person name="Kiss B."/>
            <person name="Kocsube S."/>
            <person name="Kotiranta H."/>
            <person name="LaButti K.M."/>
            <person name="Lechner B.E."/>
            <person name="Liimatainen K."/>
            <person name="Lipzen A."/>
            <person name="Lukacs Z."/>
            <person name="Mihaltcheva S."/>
            <person name="Morgado L.N."/>
            <person name="Niskanen T."/>
            <person name="Noordeloos M.E."/>
            <person name="Ohm R.A."/>
            <person name="Ortiz-Santana B."/>
            <person name="Ovrebo C."/>
            <person name="Racz N."/>
            <person name="Riley R."/>
            <person name="Savchenko A."/>
            <person name="Shiryaev A."/>
            <person name="Soop K."/>
            <person name="Spirin V."/>
            <person name="Szebenyi C."/>
            <person name="Tomsovsky M."/>
            <person name="Tulloss R.E."/>
            <person name="Uehling J."/>
            <person name="Grigoriev I.V."/>
            <person name="Vagvolgyi C."/>
            <person name="Papp T."/>
            <person name="Martin F.M."/>
            <person name="Miettinen O."/>
            <person name="Hibbett D.S."/>
            <person name="Nagy L.G."/>
        </authorList>
    </citation>
    <scope>NUCLEOTIDE SEQUENCE [LARGE SCALE GENOMIC DNA]</scope>
    <source>
        <strain evidence="1 2">NL-1719</strain>
    </source>
</reference>
<organism evidence="1 2">
    <name type="scientific">Pluteus cervinus</name>
    <dbReference type="NCBI Taxonomy" id="181527"/>
    <lineage>
        <taxon>Eukaryota</taxon>
        <taxon>Fungi</taxon>
        <taxon>Dikarya</taxon>
        <taxon>Basidiomycota</taxon>
        <taxon>Agaricomycotina</taxon>
        <taxon>Agaricomycetes</taxon>
        <taxon>Agaricomycetidae</taxon>
        <taxon>Agaricales</taxon>
        <taxon>Pluteineae</taxon>
        <taxon>Pluteaceae</taxon>
        <taxon>Pluteus</taxon>
    </lineage>
</organism>
<evidence type="ECO:0000313" key="1">
    <source>
        <dbReference type="EMBL" id="TFK68780.1"/>
    </source>
</evidence>
<dbReference type="Proteomes" id="UP000308600">
    <property type="component" value="Unassembled WGS sequence"/>
</dbReference>
<protein>
    <submittedName>
        <fullName evidence="1">Uncharacterized protein</fullName>
    </submittedName>
</protein>